<dbReference type="InterPro" id="IPR000182">
    <property type="entry name" value="GNAT_dom"/>
</dbReference>
<keyword evidence="2" id="KW-0808">Transferase</keyword>
<dbReference type="GO" id="GO:0016747">
    <property type="term" value="F:acyltransferase activity, transferring groups other than amino-acyl groups"/>
    <property type="evidence" value="ECO:0007669"/>
    <property type="project" value="InterPro"/>
</dbReference>
<organism evidence="2 3">
    <name type="scientific">Trinickia dinghuensis</name>
    <dbReference type="NCBI Taxonomy" id="2291023"/>
    <lineage>
        <taxon>Bacteria</taxon>
        <taxon>Pseudomonadati</taxon>
        <taxon>Pseudomonadota</taxon>
        <taxon>Betaproteobacteria</taxon>
        <taxon>Burkholderiales</taxon>
        <taxon>Burkholderiaceae</taxon>
        <taxon>Trinickia</taxon>
    </lineage>
</organism>
<dbReference type="InterPro" id="IPR016181">
    <property type="entry name" value="Acyl_CoA_acyltransferase"/>
</dbReference>
<comment type="caution">
    <text evidence="2">The sequence shown here is derived from an EMBL/GenBank/DDBJ whole genome shotgun (WGS) entry which is preliminary data.</text>
</comment>
<dbReference type="Gene3D" id="3.40.630.30">
    <property type="match status" value="1"/>
</dbReference>
<dbReference type="PANTHER" id="PTHR43072:SF8">
    <property type="entry name" value="ACYLTRANSFERASE FABY-RELATED"/>
    <property type="match status" value="1"/>
</dbReference>
<gene>
    <name evidence="2" type="ORF">DWV00_15670</name>
</gene>
<dbReference type="OrthoDB" id="5459937at2"/>
<reference evidence="2 3" key="1">
    <citation type="submission" date="2018-08" db="EMBL/GenBank/DDBJ databases">
        <title>Paraburkholderia sp. DHOM06 isolated from forest soil.</title>
        <authorList>
            <person name="Gao Z.-H."/>
            <person name="Qiu L.-H."/>
        </authorList>
    </citation>
    <scope>NUCLEOTIDE SEQUENCE [LARGE SCALE GENOMIC DNA]</scope>
    <source>
        <strain evidence="2 3">DHOM06</strain>
    </source>
</reference>
<evidence type="ECO:0000259" key="1">
    <source>
        <dbReference type="PROSITE" id="PS51186"/>
    </source>
</evidence>
<dbReference type="AlphaFoldDB" id="A0A3D8JXY5"/>
<dbReference type="SUPFAM" id="SSF55729">
    <property type="entry name" value="Acyl-CoA N-acyltransferases (Nat)"/>
    <property type="match status" value="1"/>
</dbReference>
<evidence type="ECO:0000313" key="3">
    <source>
        <dbReference type="Proteomes" id="UP000256838"/>
    </source>
</evidence>
<keyword evidence="3" id="KW-1185">Reference proteome</keyword>
<evidence type="ECO:0000313" key="2">
    <source>
        <dbReference type="EMBL" id="RDU97968.1"/>
    </source>
</evidence>
<protein>
    <submittedName>
        <fullName evidence="2">N-acetyltransferase</fullName>
    </submittedName>
</protein>
<dbReference type="PANTHER" id="PTHR43072">
    <property type="entry name" value="N-ACETYLTRANSFERASE"/>
    <property type="match status" value="1"/>
</dbReference>
<dbReference type="RefSeq" id="WP_115534494.1">
    <property type="nucleotide sequence ID" value="NZ_QRGA01000008.1"/>
</dbReference>
<dbReference type="Proteomes" id="UP000256838">
    <property type="component" value="Unassembled WGS sequence"/>
</dbReference>
<proteinExistence type="predicted"/>
<dbReference type="EMBL" id="QRGA01000008">
    <property type="protein sequence ID" value="RDU97968.1"/>
    <property type="molecule type" value="Genomic_DNA"/>
</dbReference>
<sequence length="186" mass="20541">MVVSEIRVRDAVVADMSVVQAIYAHHVLNGRASFEETPPSVDEMIARRDTVLNAGLPYLVAEMQGRVVGYAYATTYRPRSAYRYTIEDSVYVEAGMDRRGIGQALLAALIARCEQGPWRQMLANVGDSENRGSLALHERFGFRKAGTLACVGFKFGQWVDTVLMQRELGSGARSMPGVESDVEHAR</sequence>
<dbReference type="PROSITE" id="PS51186">
    <property type="entry name" value="GNAT"/>
    <property type="match status" value="1"/>
</dbReference>
<dbReference type="Pfam" id="PF13420">
    <property type="entry name" value="Acetyltransf_4"/>
    <property type="match status" value="1"/>
</dbReference>
<feature type="domain" description="N-acetyltransferase" evidence="1">
    <location>
        <begin position="6"/>
        <end position="169"/>
    </location>
</feature>
<dbReference type="CDD" id="cd04301">
    <property type="entry name" value="NAT_SF"/>
    <property type="match status" value="1"/>
</dbReference>
<accession>A0A3D8JXY5</accession>
<name>A0A3D8JXY5_9BURK</name>